<dbReference type="GO" id="GO:0015204">
    <property type="term" value="F:urea transmembrane transporter activity"/>
    <property type="evidence" value="ECO:0007669"/>
    <property type="project" value="InterPro"/>
</dbReference>
<evidence type="ECO:0000256" key="6">
    <source>
        <dbReference type="ARBA" id="ARBA00023136"/>
    </source>
</evidence>
<dbReference type="InterPro" id="IPR029020">
    <property type="entry name" value="Ammonium/urea_transptr"/>
</dbReference>
<keyword evidence="10" id="KW-1185">Reference proteome</keyword>
<dbReference type="GeneID" id="82150237"/>
<feature type="transmembrane region" description="Helical" evidence="8">
    <location>
        <begin position="65"/>
        <end position="83"/>
    </location>
</feature>
<accession>A0A4Z0V0T5</accession>
<evidence type="ECO:0000256" key="1">
    <source>
        <dbReference type="ARBA" id="ARBA00004651"/>
    </source>
</evidence>
<dbReference type="Gene3D" id="1.10.3430.10">
    <property type="entry name" value="Ammonium transporter AmtB like domains"/>
    <property type="match status" value="1"/>
</dbReference>
<dbReference type="GO" id="GO:0005886">
    <property type="term" value="C:plasma membrane"/>
    <property type="evidence" value="ECO:0007669"/>
    <property type="project" value="UniProtKB-SubCell"/>
</dbReference>
<dbReference type="EMBL" id="SJSA01000002">
    <property type="protein sequence ID" value="TGG36314.1"/>
    <property type="molecule type" value="Genomic_DNA"/>
</dbReference>
<feature type="transmembrane region" description="Helical" evidence="8">
    <location>
        <begin position="120"/>
        <end position="140"/>
    </location>
</feature>
<evidence type="ECO:0000256" key="5">
    <source>
        <dbReference type="ARBA" id="ARBA00022989"/>
    </source>
</evidence>
<evidence type="ECO:0000313" key="10">
    <source>
        <dbReference type="Proteomes" id="UP000297635"/>
    </source>
</evidence>
<evidence type="ECO:0000256" key="7">
    <source>
        <dbReference type="PIRSR" id="PIRSR016502-1"/>
    </source>
</evidence>
<comment type="subcellular location">
    <subcellularLocation>
        <location evidence="1">Cell membrane</location>
        <topology evidence="1">Multi-pass membrane protein</topology>
    </subcellularLocation>
</comment>
<dbReference type="InterPro" id="IPR004937">
    <property type="entry name" value="Urea_transporter"/>
</dbReference>
<evidence type="ECO:0000256" key="2">
    <source>
        <dbReference type="ARBA" id="ARBA00005914"/>
    </source>
</evidence>
<name>A0A4Z0V0T5_9BACT</name>
<feature type="transmembrane region" description="Helical" evidence="8">
    <location>
        <begin position="258"/>
        <end position="279"/>
    </location>
</feature>
<evidence type="ECO:0000256" key="3">
    <source>
        <dbReference type="ARBA" id="ARBA00022475"/>
    </source>
</evidence>
<keyword evidence="6 8" id="KW-0472">Membrane</keyword>
<feature type="transmembrane region" description="Helical" evidence="8">
    <location>
        <begin position="20"/>
        <end position="44"/>
    </location>
</feature>
<reference evidence="9 10" key="1">
    <citation type="submission" date="2019-02" db="EMBL/GenBank/DDBJ databases">
        <title>Isolation and identification of novel species under the genus Muribaculum.</title>
        <authorList>
            <person name="Miyake S."/>
            <person name="Ding Y."/>
            <person name="Low A."/>
            <person name="Soh M."/>
            <person name="Seedorf H."/>
        </authorList>
    </citation>
    <scope>NUCLEOTIDE SEQUENCE [LARGE SCALE GENOMIC DNA]</scope>
    <source>
        <strain evidence="9 10">TLL-A3</strain>
    </source>
</reference>
<feature type="transmembrane region" description="Helical" evidence="8">
    <location>
        <begin position="152"/>
        <end position="181"/>
    </location>
</feature>
<feature type="transmembrane region" description="Helical" evidence="8">
    <location>
        <begin position="188"/>
        <end position="206"/>
    </location>
</feature>
<dbReference type="PANTHER" id="PTHR10464">
    <property type="entry name" value="UREA TRANSPORTER"/>
    <property type="match status" value="1"/>
</dbReference>
<organism evidence="9 10">
    <name type="scientific">Duncaniella freteri</name>
    <dbReference type="NCBI Taxonomy" id="2530391"/>
    <lineage>
        <taxon>Bacteria</taxon>
        <taxon>Pseudomonadati</taxon>
        <taxon>Bacteroidota</taxon>
        <taxon>Bacteroidia</taxon>
        <taxon>Bacteroidales</taxon>
        <taxon>Muribaculaceae</taxon>
        <taxon>Duncaniella</taxon>
    </lineage>
</organism>
<protein>
    <submittedName>
        <fullName evidence="9">Urea transporter</fullName>
    </submittedName>
</protein>
<feature type="transmembrane region" description="Helical" evidence="8">
    <location>
        <begin position="89"/>
        <end position="108"/>
    </location>
</feature>
<dbReference type="Proteomes" id="UP000297635">
    <property type="component" value="Unassembled WGS sequence"/>
</dbReference>
<gene>
    <name evidence="9" type="ORF">EZ315_10605</name>
</gene>
<evidence type="ECO:0000256" key="4">
    <source>
        <dbReference type="ARBA" id="ARBA00022692"/>
    </source>
</evidence>
<comment type="similarity">
    <text evidence="2">Belongs to the urea transporter family.</text>
</comment>
<comment type="caution">
    <text evidence="9">The sequence shown here is derived from an EMBL/GenBank/DDBJ whole genome shotgun (WGS) entry which is preliminary data.</text>
</comment>
<keyword evidence="3" id="KW-1003">Cell membrane</keyword>
<proteinExistence type="inferred from homology"/>
<dbReference type="RefSeq" id="WP_135472053.1">
    <property type="nucleotide sequence ID" value="NZ_SJSA01000002.1"/>
</dbReference>
<evidence type="ECO:0000313" key="9">
    <source>
        <dbReference type="EMBL" id="TGG36314.1"/>
    </source>
</evidence>
<dbReference type="PIRSF" id="PIRSF016502">
    <property type="entry name" value="Urea_transporter"/>
    <property type="match status" value="1"/>
</dbReference>
<dbReference type="AlphaFoldDB" id="A0A4Z0V0T5"/>
<dbReference type="PANTHER" id="PTHR10464:SF4">
    <property type="entry name" value="UREA TRANSPORTER"/>
    <property type="match status" value="1"/>
</dbReference>
<dbReference type="Pfam" id="PF03253">
    <property type="entry name" value="UT"/>
    <property type="match status" value="1"/>
</dbReference>
<keyword evidence="4 8" id="KW-0812">Transmembrane</keyword>
<sequence>MYNLLLIIGRGIGQVMFQNNALSGLFMLICIFLNSWQMGLLALLGNVISNMAAYFSGYKQDDIKNGLYGFNGTLVGIAVGAFLQLSVESFILLVIASAGSTWIAGLFSRQRFLPGFTAPFILAVWAILGICLLFMPYLMLMPDAVIDDTYHYFQAFCLGIGQVMFQGRTVLAGLCFLLGILINSRKDAFYAALGALIPIPLSILLAVDSASINAGMMGYNGVLCAIALGGTDWKSLVSAVCAVLLSTGLQIIGMNLGIITLTAPFVMSVWIIITIRTLFYRLL</sequence>
<evidence type="ECO:0000256" key="8">
    <source>
        <dbReference type="SAM" id="Phobius"/>
    </source>
</evidence>
<feature type="site" description="Important for channel permeability" evidence="7">
    <location>
        <position position="262"/>
    </location>
</feature>
<keyword evidence="5 8" id="KW-1133">Transmembrane helix</keyword>